<feature type="transmembrane region" description="Helical" evidence="7">
    <location>
        <begin position="292"/>
        <end position="315"/>
    </location>
</feature>
<dbReference type="Proteomes" id="UP000002613">
    <property type="component" value="Chromosome"/>
</dbReference>
<dbReference type="PANTHER" id="PTHR30572">
    <property type="entry name" value="MEMBRANE COMPONENT OF TRANSPORTER-RELATED"/>
    <property type="match status" value="1"/>
</dbReference>
<evidence type="ECO:0000313" key="11">
    <source>
        <dbReference type="Proteomes" id="UP000002613"/>
    </source>
</evidence>
<dbReference type="PANTHER" id="PTHR30572:SF4">
    <property type="entry name" value="ABC TRANSPORTER PERMEASE YTRF"/>
    <property type="match status" value="1"/>
</dbReference>
<name>D3S0I4_FERPA</name>
<dbReference type="Pfam" id="PF12704">
    <property type="entry name" value="MacB_PCD"/>
    <property type="match status" value="1"/>
</dbReference>
<evidence type="ECO:0000256" key="6">
    <source>
        <dbReference type="ARBA" id="ARBA00038076"/>
    </source>
</evidence>
<keyword evidence="5 7" id="KW-0472">Membrane</keyword>
<evidence type="ECO:0000256" key="3">
    <source>
        <dbReference type="ARBA" id="ARBA00022692"/>
    </source>
</evidence>
<dbReference type="KEGG" id="fpl:Ferp_0006"/>
<organism evidence="10 11">
    <name type="scientific">Ferroglobus placidus (strain DSM 10642 / AEDII12DO)</name>
    <dbReference type="NCBI Taxonomy" id="589924"/>
    <lineage>
        <taxon>Archaea</taxon>
        <taxon>Methanobacteriati</taxon>
        <taxon>Methanobacteriota</taxon>
        <taxon>Archaeoglobi</taxon>
        <taxon>Archaeoglobales</taxon>
        <taxon>Archaeoglobaceae</taxon>
        <taxon>Ferroglobus</taxon>
    </lineage>
</organism>
<reference evidence="10 11" key="2">
    <citation type="journal article" date="2011" name="Stand. Genomic Sci.">
        <title>Complete genome sequence of Ferroglobus placidus AEDII12DO.</title>
        <authorList>
            <person name="Anderson I."/>
            <person name="Risso C."/>
            <person name="Holmes D."/>
            <person name="Lucas S."/>
            <person name="Copeland A."/>
            <person name="Lapidus A."/>
            <person name="Cheng J.F."/>
            <person name="Bruce D."/>
            <person name="Goodwin L."/>
            <person name="Pitluck S."/>
            <person name="Saunders E."/>
            <person name="Brettin T."/>
            <person name="Detter J.C."/>
            <person name="Han C."/>
            <person name="Tapia R."/>
            <person name="Larimer F."/>
            <person name="Land M."/>
            <person name="Hauser L."/>
            <person name="Woyke T."/>
            <person name="Lovley D."/>
            <person name="Kyrpides N."/>
            <person name="Ivanova N."/>
        </authorList>
    </citation>
    <scope>NUCLEOTIDE SEQUENCE [LARGE SCALE GENOMIC DNA]</scope>
    <source>
        <strain evidence="11">DSM 10642 / AEDII12DO</strain>
    </source>
</reference>
<feature type="transmembrane region" description="Helical" evidence="7">
    <location>
        <begin position="18"/>
        <end position="38"/>
    </location>
</feature>
<proteinExistence type="inferred from homology"/>
<evidence type="ECO:0008006" key="12">
    <source>
        <dbReference type="Google" id="ProtNLM"/>
    </source>
</evidence>
<dbReference type="Pfam" id="PF02687">
    <property type="entry name" value="FtsX"/>
    <property type="match status" value="1"/>
</dbReference>
<keyword evidence="4 7" id="KW-1133">Transmembrane helix</keyword>
<evidence type="ECO:0000256" key="2">
    <source>
        <dbReference type="ARBA" id="ARBA00022475"/>
    </source>
</evidence>
<evidence type="ECO:0000256" key="7">
    <source>
        <dbReference type="SAM" id="Phobius"/>
    </source>
</evidence>
<dbReference type="InterPro" id="IPR003838">
    <property type="entry name" value="ABC3_permease_C"/>
</dbReference>
<evidence type="ECO:0000256" key="4">
    <source>
        <dbReference type="ARBA" id="ARBA00022989"/>
    </source>
</evidence>
<keyword evidence="3 7" id="KW-0812">Transmembrane</keyword>
<dbReference type="InterPro" id="IPR050250">
    <property type="entry name" value="Macrolide_Exporter_MacB"/>
</dbReference>
<keyword evidence="2" id="KW-1003">Cell membrane</keyword>
<dbReference type="STRING" id="589924.Ferp_0006"/>
<dbReference type="GO" id="GO:0005886">
    <property type="term" value="C:plasma membrane"/>
    <property type="evidence" value="ECO:0007669"/>
    <property type="project" value="UniProtKB-SubCell"/>
</dbReference>
<comment type="subcellular location">
    <subcellularLocation>
        <location evidence="1">Cell membrane</location>
        <topology evidence="1">Multi-pass membrane protein</topology>
    </subcellularLocation>
</comment>
<protein>
    <recommendedName>
        <fullName evidence="12">ABC3 transporter permease protein domain-containing protein</fullName>
    </recommendedName>
</protein>
<dbReference type="HOGENOM" id="CLU_000604_8_0_2"/>
<dbReference type="eggNOG" id="arCOG02312">
    <property type="taxonomic scope" value="Archaea"/>
</dbReference>
<evidence type="ECO:0000259" key="8">
    <source>
        <dbReference type="Pfam" id="PF02687"/>
    </source>
</evidence>
<feature type="transmembrane region" description="Helical" evidence="7">
    <location>
        <begin position="335"/>
        <end position="356"/>
    </location>
</feature>
<evidence type="ECO:0000313" key="10">
    <source>
        <dbReference type="EMBL" id="ADC64198.1"/>
    </source>
</evidence>
<feature type="domain" description="MacB-like periplasmic core" evidence="9">
    <location>
        <begin position="17"/>
        <end position="213"/>
    </location>
</feature>
<reference evidence="11" key="1">
    <citation type="submission" date="2010-02" db="EMBL/GenBank/DDBJ databases">
        <title>Complete sequence of Ferroglobus placidus DSM 10642.</title>
        <authorList>
            <consortium name="US DOE Joint Genome Institute"/>
            <person name="Lucas S."/>
            <person name="Copeland A."/>
            <person name="Lapidus A."/>
            <person name="Cheng J.-F."/>
            <person name="Bruce D."/>
            <person name="Goodwin L."/>
            <person name="Pitluck S."/>
            <person name="Saunders E."/>
            <person name="Brettin T."/>
            <person name="Detter J.C."/>
            <person name="Han C."/>
            <person name="Tapia R."/>
            <person name="Larimer F."/>
            <person name="Land M."/>
            <person name="Hauser L."/>
            <person name="Kyrpides N."/>
            <person name="Ivanova N."/>
            <person name="Holmes D."/>
            <person name="Lovley D."/>
            <person name="Kyrpides N."/>
            <person name="Anderson I.J."/>
            <person name="Woyke T."/>
        </authorList>
    </citation>
    <scope>NUCLEOTIDE SEQUENCE [LARGE SCALE GENOMIC DNA]</scope>
    <source>
        <strain evidence="11">DSM 10642 / AEDII12DO</strain>
    </source>
</reference>
<evidence type="ECO:0000256" key="1">
    <source>
        <dbReference type="ARBA" id="ARBA00004651"/>
    </source>
</evidence>
<feature type="transmembrane region" description="Helical" evidence="7">
    <location>
        <begin position="244"/>
        <end position="266"/>
    </location>
</feature>
<dbReference type="PaxDb" id="589924-Ferp_0006"/>
<gene>
    <name evidence="10" type="ordered locus">Ferp_0006</name>
</gene>
<comment type="similarity">
    <text evidence="6">Belongs to the ABC-4 integral membrane protein family.</text>
</comment>
<dbReference type="InterPro" id="IPR025857">
    <property type="entry name" value="MacB_PCD"/>
</dbReference>
<dbReference type="EMBL" id="CP001899">
    <property type="protein sequence ID" value="ADC64198.1"/>
    <property type="molecule type" value="Genomic_DNA"/>
</dbReference>
<dbReference type="OrthoDB" id="11469at2157"/>
<keyword evidence="11" id="KW-1185">Reference proteome</keyword>
<dbReference type="GO" id="GO:0022857">
    <property type="term" value="F:transmembrane transporter activity"/>
    <property type="evidence" value="ECO:0007669"/>
    <property type="project" value="TreeGrafter"/>
</dbReference>
<evidence type="ECO:0000259" key="9">
    <source>
        <dbReference type="Pfam" id="PF12704"/>
    </source>
</evidence>
<dbReference type="AlphaFoldDB" id="D3S0I4"/>
<evidence type="ECO:0000256" key="5">
    <source>
        <dbReference type="ARBA" id="ARBA00023136"/>
    </source>
</evidence>
<sequence length="373" mass="40802">MYLQMALRNLGRAKVRSVLAAVGVIIGVTAIASIGIFGESLKNAVLENFKDLANEVIITPSRTHGYSAIDERTLMKIEKSPYISEIIPVKSAAAEIISKKRTISTVYGLDEDDAREMFKAESGKISFGGRCVVGKMLAEALELRVGSKIYVSGKLFKVSAILEAEGARFDVNPNYAVIISREDFDKLFGDGYDIVIVKVKSIEDVSRFKEYVESRINYKEKVVDVFEMKSILERIEKAFAQINLFLMAIAGVSLLVAGVSILNVMLMSTIERTKEIGILRAIGAQRSDVLKIFLYEALILGVFGSVIGACLSFVAGYGITGLIVGKTEYVFSLSSALYALFGLFFGILTALVSGLYPAYRASKLDPIVALRFE</sequence>
<accession>D3S0I4</accession>
<feature type="domain" description="ABC3 transporter permease C-terminal" evidence="8">
    <location>
        <begin position="248"/>
        <end position="366"/>
    </location>
</feature>